<organism evidence="2 3">
    <name type="scientific">Mesorhizobium waimense</name>
    <dbReference type="NCBI Taxonomy" id="1300307"/>
    <lineage>
        <taxon>Bacteria</taxon>
        <taxon>Pseudomonadati</taxon>
        <taxon>Pseudomonadota</taxon>
        <taxon>Alphaproteobacteria</taxon>
        <taxon>Hyphomicrobiales</taxon>
        <taxon>Phyllobacteriaceae</taxon>
        <taxon>Mesorhizobium</taxon>
    </lineage>
</organism>
<dbReference type="AlphaFoldDB" id="A0A3A5JIM8"/>
<dbReference type="RefSeq" id="WP_147377869.1">
    <property type="nucleotide sequence ID" value="NZ_QZWZ01000290.1"/>
</dbReference>
<reference evidence="2 3" key="1">
    <citation type="submission" date="2018-09" db="EMBL/GenBank/DDBJ databases">
        <title>Mesorhizobium carmichaelinearum sp. nov. isolated from Carmichaelinea spp. root nodules in New Zealand.</title>
        <authorList>
            <person name="De Meyer S.E."/>
        </authorList>
    </citation>
    <scope>NUCLEOTIDE SEQUENCE [LARGE SCALE GENOMIC DNA]</scope>
    <source>
        <strain evidence="2 3">ICMP19557</strain>
    </source>
</reference>
<dbReference type="PANTHER" id="PTHR45527">
    <property type="entry name" value="NONRIBOSOMAL PEPTIDE SYNTHETASE"/>
    <property type="match status" value="1"/>
</dbReference>
<dbReference type="PANTHER" id="PTHR45527:SF1">
    <property type="entry name" value="FATTY ACID SYNTHASE"/>
    <property type="match status" value="1"/>
</dbReference>
<dbReference type="InterPro" id="IPR009081">
    <property type="entry name" value="PP-bd_ACP"/>
</dbReference>
<name>A0A3A5JIM8_9HYPH</name>
<dbReference type="Proteomes" id="UP000272706">
    <property type="component" value="Unassembled WGS sequence"/>
</dbReference>
<dbReference type="SUPFAM" id="SSF47336">
    <property type="entry name" value="ACP-like"/>
    <property type="match status" value="1"/>
</dbReference>
<dbReference type="GO" id="GO:0031177">
    <property type="term" value="F:phosphopantetheine binding"/>
    <property type="evidence" value="ECO:0007669"/>
    <property type="project" value="TreeGrafter"/>
</dbReference>
<proteinExistence type="predicted"/>
<gene>
    <name evidence="2" type="ORF">D3227_41040</name>
</gene>
<sequence>TPNGKLDRKALPSPADDAYARRAYEAPRGAVETALAGIWQELLGVERVGRHDHFFELGGHSLMAVQLME</sequence>
<evidence type="ECO:0000313" key="3">
    <source>
        <dbReference type="Proteomes" id="UP000272706"/>
    </source>
</evidence>
<dbReference type="GO" id="GO:0044550">
    <property type="term" value="P:secondary metabolite biosynthetic process"/>
    <property type="evidence" value="ECO:0007669"/>
    <property type="project" value="TreeGrafter"/>
</dbReference>
<feature type="domain" description="Carrier" evidence="1">
    <location>
        <begin position="26"/>
        <end position="69"/>
    </location>
</feature>
<dbReference type="OrthoDB" id="9803968at2"/>
<dbReference type="Gene3D" id="1.10.1200.10">
    <property type="entry name" value="ACP-like"/>
    <property type="match status" value="1"/>
</dbReference>
<evidence type="ECO:0000313" key="2">
    <source>
        <dbReference type="EMBL" id="RJT11750.1"/>
    </source>
</evidence>
<feature type="non-terminal residue" evidence="2">
    <location>
        <position position="1"/>
    </location>
</feature>
<accession>A0A3A5JIM8</accession>
<dbReference type="Pfam" id="PF00550">
    <property type="entry name" value="PP-binding"/>
    <property type="match status" value="1"/>
</dbReference>
<keyword evidence="3" id="KW-1185">Reference proteome</keyword>
<comment type="caution">
    <text evidence="2">The sequence shown here is derived from an EMBL/GenBank/DDBJ whole genome shotgun (WGS) entry which is preliminary data.</text>
</comment>
<protein>
    <recommendedName>
        <fullName evidence="1">Carrier domain-containing protein</fullName>
    </recommendedName>
</protein>
<evidence type="ECO:0000259" key="1">
    <source>
        <dbReference type="PROSITE" id="PS50075"/>
    </source>
</evidence>
<dbReference type="GO" id="GO:0005737">
    <property type="term" value="C:cytoplasm"/>
    <property type="evidence" value="ECO:0007669"/>
    <property type="project" value="TreeGrafter"/>
</dbReference>
<feature type="non-terminal residue" evidence="2">
    <location>
        <position position="69"/>
    </location>
</feature>
<dbReference type="PROSITE" id="PS50075">
    <property type="entry name" value="CARRIER"/>
    <property type="match status" value="1"/>
</dbReference>
<dbReference type="InterPro" id="IPR036736">
    <property type="entry name" value="ACP-like_sf"/>
</dbReference>
<dbReference type="EMBL" id="QZWZ01000290">
    <property type="protein sequence ID" value="RJT11750.1"/>
    <property type="molecule type" value="Genomic_DNA"/>
</dbReference>
<dbReference type="GO" id="GO:0043041">
    <property type="term" value="P:amino acid activation for nonribosomal peptide biosynthetic process"/>
    <property type="evidence" value="ECO:0007669"/>
    <property type="project" value="TreeGrafter"/>
</dbReference>